<feature type="region of interest" description="Disordered" evidence="2">
    <location>
        <begin position="1531"/>
        <end position="1646"/>
    </location>
</feature>
<dbReference type="GeneID" id="109409413"/>
<feature type="region of interest" description="Disordered" evidence="2">
    <location>
        <begin position="744"/>
        <end position="797"/>
    </location>
</feature>
<protein>
    <submittedName>
        <fullName evidence="4">Uncharacterized protein</fullName>
    </submittedName>
</protein>
<keyword evidence="1" id="KW-0175">Coiled coil</keyword>
<feature type="compositionally biased region" description="Low complexity" evidence="2">
    <location>
        <begin position="877"/>
        <end position="900"/>
    </location>
</feature>
<feature type="compositionally biased region" description="Polar residues" evidence="2">
    <location>
        <begin position="901"/>
        <end position="919"/>
    </location>
</feature>
<feature type="compositionally biased region" description="Low complexity" evidence="2">
    <location>
        <begin position="1111"/>
        <end position="1130"/>
    </location>
</feature>
<dbReference type="EnsemblMetazoa" id="AALFPA23_024516.R36546">
    <property type="protein sequence ID" value="AALFPA23_024516.P36546"/>
    <property type="gene ID" value="AALFPA23_024516"/>
</dbReference>
<dbReference type="Proteomes" id="UP000069940">
    <property type="component" value="Unassembled WGS sequence"/>
</dbReference>
<feature type="compositionally biased region" description="Polar residues" evidence="2">
    <location>
        <begin position="666"/>
        <end position="681"/>
    </location>
</feature>
<feature type="region of interest" description="Disordered" evidence="2">
    <location>
        <begin position="1458"/>
        <end position="1512"/>
    </location>
</feature>
<feature type="region of interest" description="Disordered" evidence="2">
    <location>
        <begin position="155"/>
        <end position="189"/>
    </location>
</feature>
<dbReference type="EnsemblMetazoa" id="AALFPA23_024516.R36543">
    <property type="protein sequence ID" value="AALFPA23_024516.P36543"/>
    <property type="gene ID" value="AALFPA23_024516"/>
</dbReference>
<feature type="coiled-coil region" evidence="1">
    <location>
        <begin position="22"/>
        <end position="49"/>
    </location>
</feature>
<feature type="region of interest" description="Disordered" evidence="2">
    <location>
        <begin position="1408"/>
        <end position="1439"/>
    </location>
</feature>
<accession>A0ABM2A508</accession>
<keyword evidence="5" id="KW-1185">Reference proteome</keyword>
<proteinExistence type="predicted"/>
<feature type="compositionally biased region" description="Basic and acidic residues" evidence="2">
    <location>
        <begin position="1429"/>
        <end position="1438"/>
    </location>
</feature>
<feature type="compositionally biased region" description="Low complexity" evidence="2">
    <location>
        <begin position="1552"/>
        <end position="1568"/>
    </location>
</feature>
<feature type="region of interest" description="Disordered" evidence="2">
    <location>
        <begin position="877"/>
        <end position="938"/>
    </location>
</feature>
<reference evidence="4" key="2">
    <citation type="submission" date="2025-05" db="UniProtKB">
        <authorList>
            <consortium name="EnsemblMetazoa"/>
        </authorList>
    </citation>
    <scope>IDENTIFICATION</scope>
    <source>
        <strain evidence="4">Foshan</strain>
    </source>
</reference>
<feature type="region of interest" description="Disordered" evidence="2">
    <location>
        <begin position="659"/>
        <end position="724"/>
    </location>
</feature>
<evidence type="ECO:0000256" key="2">
    <source>
        <dbReference type="SAM" id="MobiDB-lite"/>
    </source>
</evidence>
<feature type="compositionally biased region" description="Polar residues" evidence="2">
    <location>
        <begin position="1570"/>
        <end position="1582"/>
    </location>
</feature>
<evidence type="ECO:0000256" key="3">
    <source>
        <dbReference type="SAM" id="SignalP"/>
    </source>
</evidence>
<organism evidence="4 5">
    <name type="scientific">Aedes albopictus</name>
    <name type="common">Asian tiger mosquito</name>
    <name type="synonym">Stegomyia albopicta</name>
    <dbReference type="NCBI Taxonomy" id="7160"/>
    <lineage>
        <taxon>Eukaryota</taxon>
        <taxon>Metazoa</taxon>
        <taxon>Ecdysozoa</taxon>
        <taxon>Arthropoda</taxon>
        <taxon>Hexapoda</taxon>
        <taxon>Insecta</taxon>
        <taxon>Pterygota</taxon>
        <taxon>Neoptera</taxon>
        <taxon>Endopterygota</taxon>
        <taxon>Diptera</taxon>
        <taxon>Nematocera</taxon>
        <taxon>Culicoidea</taxon>
        <taxon>Culicidae</taxon>
        <taxon>Culicinae</taxon>
        <taxon>Aedini</taxon>
        <taxon>Aedes</taxon>
        <taxon>Stegomyia</taxon>
    </lineage>
</organism>
<dbReference type="RefSeq" id="XP_062701096.1">
    <property type="nucleotide sequence ID" value="XM_062845112.1"/>
</dbReference>
<evidence type="ECO:0000256" key="1">
    <source>
        <dbReference type="SAM" id="Coils"/>
    </source>
</evidence>
<sequence length="1646" mass="180552">MLLCLFVFLWKILRNMSTISATIQQEQQLELLRAQLVEHQRRKLQQLRQRGAGGNYQKLRKLCRDKTAVAATTTAKTAATKENFLLHKFLFGLEAVAENGGSVKGDGTGANGDCDKMDYFSDKDLKFLRMSEYPNRQQQQGKFVLSQQNQSLLNHRNHSHHNHPQQQQQPAGRPLLSKQNSPIRRPLTCNANFWPNGNNNNNCNSNNNVHTTTPTGAYGCFGAPGSGGGINGGTSTGSPPGRDSLLNDENLKSNVQIVLDNISRNYHALREQILSNSIQNNINNNNCIDSKGCTVNPHLVLLQRLQSVSQQLKRTAGVGQQQYQQGVVGCGKMAATSPDSDTNCNPYMPPLSCSIASSQDFSHDYSDYQWFMDYGSYRDGITHQSILSALSASYNGIGELSYYEDLAKNIDANLAEVDMESFRAEDIHSLLTTLPTLCSESAELRRNRNNNRGDLILDTWTDASDGHHGGGVGGMAGITTVADLENSICKSKLLFSPVKESHISVDSLDMDGYPDEDDIILTCQANKNNYTIAFEQSALYSDESFYDGPENYAKYKHFNVISNLDHIIRRKAQETAMSVSEVGYTTWSKLRKNGPGQRLPMAVTNPLINHISRHAPTCFVRKSLSMPDLKGKCDGTETDHHSDEVDHCAETTATERLHKEQHSRHQLNVSQAANSGTTSGESFGKQMRTLLPMYPVPSDSGSESSVPLKDTNLDNNDEQTQHQPSFNLVKLFIKQKSSSTDTCMDVSSGCWPSDSTNSASGGENNNNSNTNLAVASSKDRCRKKSMNDSGKCSNLGRHDEEEFQFDSLDAQINNNNNNDGTATADGDERQERTRLNDFNSPVHKRNYKAYNLNIANKNLPAVNPVVYNLMNNNNSAGSNASSGSNQSSNSINNNNNNNNSFKDTNSDASRTSENLTQIFNNNSGNNNSSGNEAASGGAKTKVPIEMITKSMQTSFIGAKEKVRVVPPSFLEHLNKLGDKQKAPVFVVYPNYVLPDLGFLKSQNDVVISPLSFKENFASRSHLRKSRPVSMNDIENLKAKEYKHVLDWKSLITLLPQEYRKLLRNVPEANACSVAEENAPQKPLFCMTPPLRRGRGVTCDCVNILNTQTYNSSSSGGSSSQPPSSGYRGSSTMLTDSEMDLLGPSGSGNNLYVYQYDSPAEVTSAERPPSGRVAPKGILRRTSVQRTSAKAKRNSMFEADHKSGQSMEKRRSLQEPCCNFSEENLILEDSINEIPDSGTRKVNNSPNMSQHQARLPNTPKLPSADDYHRLNKLNEMNDLELNKAVSSKLNRAQQQQSLEDDLEARMRAEHFLSNVPKSELKHYAELAHFLEATTGESTTVAQSEEVYDRQRLRHEVSRALAQRKNVSFNQPPAPGPVNTTPVRQQAHLLRPTEIKFTTPPNSPNMSVTMAQKPPAKPTPSAVQSPSGLATEREKQDKIQSNRFKRLQIQWELLSKEGQQLKQELQQPRSGGNTPTGCAMKSRIPRPVSYPTTRANSDPMVSKTLRSPSRIVPPKRYNAGSLGTVAAIGQHVTSPPTPAPRTPNKPLHTTPKKAATVVTPRPATRTRIPVGSGQTQGKPRPSSNAAVAAATVAAVPSKVTPKKPSGHMATVANSSPKATIRKPVSGSSNSGGAATAAAGKPNKGVVKV</sequence>
<evidence type="ECO:0000313" key="5">
    <source>
        <dbReference type="Proteomes" id="UP000069940"/>
    </source>
</evidence>
<feature type="compositionally biased region" description="Low complexity" evidence="2">
    <location>
        <begin position="1583"/>
        <end position="1593"/>
    </location>
</feature>
<feature type="region of interest" description="Disordered" evidence="2">
    <location>
        <begin position="810"/>
        <end position="829"/>
    </location>
</feature>
<feature type="compositionally biased region" description="Low complexity" evidence="2">
    <location>
        <begin position="1623"/>
        <end position="1637"/>
    </location>
</feature>
<dbReference type="PANTHER" id="PTHR42264">
    <property type="entry name" value="EPHRIN_REC_LIKE DOMAIN-CONTAINING PROTEIN"/>
    <property type="match status" value="1"/>
</dbReference>
<name>A0ABM2A508_AEDAL</name>
<feature type="compositionally biased region" description="Basic and acidic residues" evidence="2">
    <location>
        <begin position="1197"/>
        <end position="1210"/>
    </location>
</feature>
<evidence type="ECO:0000313" key="4">
    <source>
        <dbReference type="EnsemblMetazoa" id="AALFPA23_024516.P36543"/>
    </source>
</evidence>
<feature type="signal peptide" evidence="3">
    <location>
        <begin position="1"/>
        <end position="17"/>
    </location>
</feature>
<feature type="compositionally biased region" description="Polar residues" evidence="2">
    <location>
        <begin position="1239"/>
        <end position="1251"/>
    </location>
</feature>
<dbReference type="RefSeq" id="XP_062701095.1">
    <property type="nucleotide sequence ID" value="XM_062845111.1"/>
</dbReference>
<feature type="compositionally biased region" description="Low complexity" evidence="2">
    <location>
        <begin position="755"/>
        <end position="776"/>
    </location>
</feature>
<feature type="region of interest" description="Disordered" evidence="2">
    <location>
        <begin position="1183"/>
        <end position="1210"/>
    </location>
</feature>
<reference evidence="5" key="1">
    <citation type="journal article" date="2015" name="Proc. Natl. Acad. Sci. U.S.A.">
        <title>Genome sequence of the Asian Tiger mosquito, Aedes albopictus, reveals insights into its biology, genetics, and evolution.</title>
        <authorList>
            <person name="Chen X.G."/>
            <person name="Jiang X."/>
            <person name="Gu J."/>
            <person name="Xu M."/>
            <person name="Wu Y."/>
            <person name="Deng Y."/>
            <person name="Zhang C."/>
            <person name="Bonizzoni M."/>
            <person name="Dermauw W."/>
            <person name="Vontas J."/>
            <person name="Armbruster P."/>
            <person name="Huang X."/>
            <person name="Yang Y."/>
            <person name="Zhang H."/>
            <person name="He W."/>
            <person name="Peng H."/>
            <person name="Liu Y."/>
            <person name="Wu K."/>
            <person name="Chen J."/>
            <person name="Lirakis M."/>
            <person name="Topalis P."/>
            <person name="Van Leeuwen T."/>
            <person name="Hall A.B."/>
            <person name="Jiang X."/>
            <person name="Thorpe C."/>
            <person name="Mueller R.L."/>
            <person name="Sun C."/>
            <person name="Waterhouse R.M."/>
            <person name="Yan G."/>
            <person name="Tu Z.J."/>
            <person name="Fang X."/>
            <person name="James A.A."/>
        </authorList>
    </citation>
    <scope>NUCLEOTIDE SEQUENCE [LARGE SCALE GENOMIC DNA]</scope>
    <source>
        <strain evidence="5">Foshan</strain>
    </source>
</reference>
<dbReference type="EnsemblMetazoa" id="AALFPA23_024516.R36547">
    <property type="protein sequence ID" value="AALFPA23_024516.P36547"/>
    <property type="gene ID" value="AALFPA23_024516"/>
</dbReference>
<feature type="region of interest" description="Disordered" evidence="2">
    <location>
        <begin position="1109"/>
        <end position="1141"/>
    </location>
</feature>
<dbReference type="RefSeq" id="XP_062701094.1">
    <property type="nucleotide sequence ID" value="XM_062845110.1"/>
</dbReference>
<feature type="compositionally biased region" description="Low complexity" evidence="2">
    <location>
        <begin position="920"/>
        <end position="938"/>
    </location>
</feature>
<feature type="chain" id="PRO_5045023701" evidence="3">
    <location>
        <begin position="18"/>
        <end position="1646"/>
    </location>
</feature>
<keyword evidence="3" id="KW-0732">Signal</keyword>
<feature type="region of interest" description="Disordered" evidence="2">
    <location>
        <begin position="1234"/>
        <end position="1265"/>
    </location>
</feature>